<dbReference type="Pfam" id="PF03108">
    <property type="entry name" value="DBD_Tnp_Mut"/>
    <property type="match status" value="1"/>
</dbReference>
<dbReference type="Proteomes" id="UP001180020">
    <property type="component" value="Unassembled WGS sequence"/>
</dbReference>
<dbReference type="InterPro" id="IPR004332">
    <property type="entry name" value="Transposase_MuDR"/>
</dbReference>
<evidence type="ECO:0000259" key="1">
    <source>
        <dbReference type="Pfam" id="PF03108"/>
    </source>
</evidence>
<dbReference type="EMBL" id="JAUJYO010000002">
    <property type="protein sequence ID" value="KAK1323929.1"/>
    <property type="molecule type" value="Genomic_DNA"/>
</dbReference>
<sequence length="412" mass="47646">MRRSSRRRSVRSVEGVLVPRTSAFVNLVGETTNAGISNRQRASTSLESIQEDTYTNIIFRYGGFWKMVKGSDRRSYRLGRQKTIRLDKEYCNMDEIFEEVGKLVKWGENDALNMQFKIPGREEYGTLANEHDMIAMFNMHQGSPNIEIFITIEHDVHPTPDDRGFQSDEMFGVESQNDGFVDPMEALSSFLDREGNGVDYAVFYDYEEEQYTVVDYLNQNKWRHSVSIEELDDDDAPFIPPTTIHEDPVRVETVQREPVHVEVMCEEPVHDPADIEADRICSESSYHEICSSDNHVSDYEGTFDQLDEEDPNINVGVKFENIHALRHALRQHAVKNEFCLRLIRSEPSRLTARCETESCPWRIHASVLPDHVTFQIKTLKAAYTCSSVNKGEQYGHFEWISKKIFEWVKHEG</sequence>
<keyword evidence="3" id="KW-1185">Reference proteome</keyword>
<evidence type="ECO:0000313" key="2">
    <source>
        <dbReference type="EMBL" id="KAK1323929.1"/>
    </source>
</evidence>
<protein>
    <recommendedName>
        <fullName evidence="1">Transposase MuDR plant domain-containing protein</fullName>
    </recommendedName>
</protein>
<accession>A0AAV9FDX4</accession>
<proteinExistence type="predicted"/>
<reference evidence="2" key="1">
    <citation type="journal article" date="2023" name="Nat. Commun.">
        <title>Diploid and tetraploid genomes of Acorus and the evolution of monocots.</title>
        <authorList>
            <person name="Ma L."/>
            <person name="Liu K.W."/>
            <person name="Li Z."/>
            <person name="Hsiao Y.Y."/>
            <person name="Qi Y."/>
            <person name="Fu T."/>
            <person name="Tang G.D."/>
            <person name="Zhang D."/>
            <person name="Sun W.H."/>
            <person name="Liu D.K."/>
            <person name="Li Y."/>
            <person name="Chen G.Z."/>
            <person name="Liu X.D."/>
            <person name="Liao X.Y."/>
            <person name="Jiang Y.T."/>
            <person name="Yu X."/>
            <person name="Hao Y."/>
            <person name="Huang J."/>
            <person name="Zhao X.W."/>
            <person name="Ke S."/>
            <person name="Chen Y.Y."/>
            <person name="Wu W.L."/>
            <person name="Hsu J.L."/>
            <person name="Lin Y.F."/>
            <person name="Huang M.D."/>
            <person name="Li C.Y."/>
            <person name="Huang L."/>
            <person name="Wang Z.W."/>
            <person name="Zhao X."/>
            <person name="Zhong W.Y."/>
            <person name="Peng D.H."/>
            <person name="Ahmad S."/>
            <person name="Lan S."/>
            <person name="Zhang J.S."/>
            <person name="Tsai W.C."/>
            <person name="Van de Peer Y."/>
            <person name="Liu Z.J."/>
        </authorList>
    </citation>
    <scope>NUCLEOTIDE SEQUENCE</scope>
    <source>
        <strain evidence="2">CP</strain>
    </source>
</reference>
<dbReference type="AlphaFoldDB" id="A0AAV9FDX4"/>
<evidence type="ECO:0000313" key="3">
    <source>
        <dbReference type="Proteomes" id="UP001180020"/>
    </source>
</evidence>
<gene>
    <name evidence="2" type="ORF">QJS10_CPA02g00925</name>
</gene>
<name>A0AAV9FDX4_ACOCL</name>
<comment type="caution">
    <text evidence="2">The sequence shown here is derived from an EMBL/GenBank/DDBJ whole genome shotgun (WGS) entry which is preliminary data.</text>
</comment>
<organism evidence="2 3">
    <name type="scientific">Acorus calamus</name>
    <name type="common">Sweet flag</name>
    <dbReference type="NCBI Taxonomy" id="4465"/>
    <lineage>
        <taxon>Eukaryota</taxon>
        <taxon>Viridiplantae</taxon>
        <taxon>Streptophyta</taxon>
        <taxon>Embryophyta</taxon>
        <taxon>Tracheophyta</taxon>
        <taxon>Spermatophyta</taxon>
        <taxon>Magnoliopsida</taxon>
        <taxon>Liliopsida</taxon>
        <taxon>Acoraceae</taxon>
        <taxon>Acorus</taxon>
    </lineage>
</organism>
<reference evidence="2" key="2">
    <citation type="submission" date="2023-06" db="EMBL/GenBank/DDBJ databases">
        <authorList>
            <person name="Ma L."/>
            <person name="Liu K.-W."/>
            <person name="Li Z."/>
            <person name="Hsiao Y.-Y."/>
            <person name="Qi Y."/>
            <person name="Fu T."/>
            <person name="Tang G."/>
            <person name="Zhang D."/>
            <person name="Sun W.-H."/>
            <person name="Liu D.-K."/>
            <person name="Li Y."/>
            <person name="Chen G.-Z."/>
            <person name="Liu X.-D."/>
            <person name="Liao X.-Y."/>
            <person name="Jiang Y.-T."/>
            <person name="Yu X."/>
            <person name="Hao Y."/>
            <person name="Huang J."/>
            <person name="Zhao X.-W."/>
            <person name="Ke S."/>
            <person name="Chen Y.-Y."/>
            <person name="Wu W.-L."/>
            <person name="Hsu J.-L."/>
            <person name="Lin Y.-F."/>
            <person name="Huang M.-D."/>
            <person name="Li C.-Y."/>
            <person name="Huang L."/>
            <person name="Wang Z.-W."/>
            <person name="Zhao X."/>
            <person name="Zhong W.-Y."/>
            <person name="Peng D.-H."/>
            <person name="Ahmad S."/>
            <person name="Lan S."/>
            <person name="Zhang J.-S."/>
            <person name="Tsai W.-C."/>
            <person name="Van De Peer Y."/>
            <person name="Liu Z.-J."/>
        </authorList>
    </citation>
    <scope>NUCLEOTIDE SEQUENCE</scope>
    <source>
        <strain evidence="2">CP</strain>
        <tissue evidence="2">Leaves</tissue>
    </source>
</reference>
<feature type="domain" description="Transposase MuDR plant" evidence="1">
    <location>
        <begin position="313"/>
        <end position="376"/>
    </location>
</feature>